<sequence>MSFIPPPPRTPEGVPVVCETSGHPAVGQTAWSWGVTSHMGAAPLTVGCQGDTAVPPDPCPSKGTE</sequence>
<keyword evidence="3" id="KW-1185">Reference proteome</keyword>
<proteinExistence type="predicted"/>
<reference evidence="3" key="1">
    <citation type="journal article" date="2019" name="Int. J. Syst. Evol. Microbiol.">
        <title>The Global Catalogue of Microorganisms (GCM) 10K type strain sequencing project: providing services to taxonomists for standard genome sequencing and annotation.</title>
        <authorList>
            <consortium name="The Broad Institute Genomics Platform"/>
            <consortium name="The Broad Institute Genome Sequencing Center for Infectious Disease"/>
            <person name="Wu L."/>
            <person name="Ma J."/>
        </authorList>
    </citation>
    <scope>NUCLEOTIDE SEQUENCE [LARGE SCALE GENOMIC DNA]</scope>
    <source>
        <strain evidence="3">JCM 4505</strain>
    </source>
</reference>
<evidence type="ECO:0000256" key="1">
    <source>
        <dbReference type="SAM" id="MobiDB-lite"/>
    </source>
</evidence>
<evidence type="ECO:0000313" key="2">
    <source>
        <dbReference type="EMBL" id="GAA0274466.1"/>
    </source>
</evidence>
<dbReference type="Proteomes" id="UP001501867">
    <property type="component" value="Unassembled WGS sequence"/>
</dbReference>
<organism evidence="2 3">
    <name type="scientific">Streptomyces polychromogenes</name>
    <dbReference type="NCBI Taxonomy" id="67342"/>
    <lineage>
        <taxon>Bacteria</taxon>
        <taxon>Bacillati</taxon>
        <taxon>Actinomycetota</taxon>
        <taxon>Actinomycetes</taxon>
        <taxon>Kitasatosporales</taxon>
        <taxon>Streptomycetaceae</taxon>
        <taxon>Streptomyces</taxon>
    </lineage>
</organism>
<gene>
    <name evidence="2" type="ORF">GCM10010302_10130</name>
</gene>
<feature type="region of interest" description="Disordered" evidence="1">
    <location>
        <begin position="46"/>
        <end position="65"/>
    </location>
</feature>
<accession>A0ABP3EU56</accession>
<dbReference type="EMBL" id="BAAABV010000006">
    <property type="protein sequence ID" value="GAA0274466.1"/>
    <property type="molecule type" value="Genomic_DNA"/>
</dbReference>
<evidence type="ECO:0000313" key="3">
    <source>
        <dbReference type="Proteomes" id="UP001501867"/>
    </source>
</evidence>
<name>A0ABP3EU56_9ACTN</name>
<comment type="caution">
    <text evidence="2">The sequence shown here is derived from an EMBL/GenBank/DDBJ whole genome shotgun (WGS) entry which is preliminary data.</text>
</comment>
<protein>
    <submittedName>
        <fullName evidence="2">Uncharacterized protein</fullName>
    </submittedName>
</protein>